<dbReference type="Gramene" id="KQJ96756">
    <property type="protein sequence ID" value="KQJ96756"/>
    <property type="gene ID" value="BRADI_3g26944v3"/>
</dbReference>
<reference evidence="2" key="2">
    <citation type="submission" date="2017-06" db="EMBL/GenBank/DDBJ databases">
        <title>WGS assembly of Brachypodium distachyon.</title>
        <authorList>
            <consortium name="The International Brachypodium Initiative"/>
            <person name="Lucas S."/>
            <person name="Harmon-Smith M."/>
            <person name="Lail K."/>
            <person name="Tice H."/>
            <person name="Grimwood J."/>
            <person name="Bruce D."/>
            <person name="Barry K."/>
            <person name="Shu S."/>
            <person name="Lindquist E."/>
            <person name="Wang M."/>
            <person name="Pitluck S."/>
            <person name="Vogel J.P."/>
            <person name="Garvin D.F."/>
            <person name="Mockler T.C."/>
            <person name="Schmutz J."/>
            <person name="Rokhsar D."/>
            <person name="Bevan M.W."/>
        </authorList>
    </citation>
    <scope>NUCLEOTIDE SEQUENCE</scope>
    <source>
        <strain evidence="2">Bd21</strain>
    </source>
</reference>
<evidence type="ECO:0000313" key="3">
    <source>
        <dbReference type="EnsemblPlants" id="KQJ96756"/>
    </source>
</evidence>
<dbReference type="GeneID" id="106866524"/>
<evidence type="ECO:0000256" key="1">
    <source>
        <dbReference type="SAM" id="MobiDB-lite"/>
    </source>
</evidence>
<evidence type="ECO:0000313" key="2">
    <source>
        <dbReference type="EMBL" id="KQJ96756.1"/>
    </source>
</evidence>
<dbReference type="RefSeq" id="XP_024317979.1">
    <property type="nucleotide sequence ID" value="XM_024462211.1"/>
</dbReference>
<proteinExistence type="predicted"/>
<evidence type="ECO:0000313" key="4">
    <source>
        <dbReference type="Proteomes" id="UP000008810"/>
    </source>
</evidence>
<dbReference type="EnsemblPlants" id="KQJ96756">
    <property type="protein sequence ID" value="KQJ96756"/>
    <property type="gene ID" value="BRADI_3g26944v3"/>
</dbReference>
<reference evidence="3" key="3">
    <citation type="submission" date="2018-08" db="UniProtKB">
        <authorList>
            <consortium name="EnsemblPlants"/>
        </authorList>
    </citation>
    <scope>IDENTIFICATION</scope>
    <source>
        <strain evidence="3">cv. Bd21</strain>
    </source>
</reference>
<dbReference type="PANTHER" id="PTHR48212:SF1">
    <property type="entry name" value="CCHC-TYPE DOMAIN-CONTAINING PROTEIN"/>
    <property type="match status" value="1"/>
</dbReference>
<dbReference type="RefSeq" id="XP_024317980.1">
    <property type="nucleotide sequence ID" value="XM_024462212.1"/>
</dbReference>
<accession>A0A0Q3FF13</accession>
<sequence length="376" mass="42616">MAYYSDCNGQMNNHSSVNEYNFQNAPSSSNSYSSGHSFGVPTCHICGIQGHIPMDCQKGLYSFTRWAEKPNMTCRDSSPVISSFSSSYPMQGIGNELGINYQPKMEYSLSAFEAYEQEIFQRYKACDSAKVKAERQAWFEDYMKMRQEQEKMNHPQPAEPELVHQPQEIDPVELNDHPLGQPAAPVLDEDEANSDVKDEDITADQSHALIDIIPQEIATTLHSTTPPIEVELRYTFPILEKLHIDDTLAHDIMPKICHSNHVLYCYSSIIGDSIDDSEGIDPIISSSSSHARIILPDTCPVNAQFSLVKTCNYHNVLYNYNYMIGYAIDDLEGLYPITCSCCFFECTFRLLHVQCQLQQHHIRVDIPWDPSGSMAW</sequence>
<dbReference type="PANTHER" id="PTHR48212">
    <property type="entry name" value="CCHC-TYPE DOMAIN-CONTAINING PROTEIN"/>
    <property type="match status" value="1"/>
</dbReference>
<organism evidence="2">
    <name type="scientific">Brachypodium distachyon</name>
    <name type="common">Purple false brome</name>
    <name type="synonym">Trachynia distachya</name>
    <dbReference type="NCBI Taxonomy" id="15368"/>
    <lineage>
        <taxon>Eukaryota</taxon>
        <taxon>Viridiplantae</taxon>
        <taxon>Streptophyta</taxon>
        <taxon>Embryophyta</taxon>
        <taxon>Tracheophyta</taxon>
        <taxon>Spermatophyta</taxon>
        <taxon>Magnoliopsida</taxon>
        <taxon>Liliopsida</taxon>
        <taxon>Poales</taxon>
        <taxon>Poaceae</taxon>
        <taxon>BOP clade</taxon>
        <taxon>Pooideae</taxon>
        <taxon>Stipodae</taxon>
        <taxon>Brachypodieae</taxon>
        <taxon>Brachypodium</taxon>
    </lineage>
</organism>
<dbReference type="Proteomes" id="UP000008810">
    <property type="component" value="Chromosome 3"/>
</dbReference>
<reference evidence="2 3" key="1">
    <citation type="journal article" date="2010" name="Nature">
        <title>Genome sequencing and analysis of the model grass Brachypodium distachyon.</title>
        <authorList>
            <consortium name="International Brachypodium Initiative"/>
        </authorList>
    </citation>
    <scope>NUCLEOTIDE SEQUENCE [LARGE SCALE GENOMIC DNA]</scope>
    <source>
        <strain evidence="2">Bd21</strain>
        <strain evidence="3">cv. Bd21</strain>
    </source>
</reference>
<dbReference type="EMBL" id="CM000882">
    <property type="protein sequence ID" value="KQJ96756.1"/>
    <property type="molecule type" value="Genomic_DNA"/>
</dbReference>
<keyword evidence="4" id="KW-1185">Reference proteome</keyword>
<feature type="region of interest" description="Disordered" evidence="1">
    <location>
        <begin position="172"/>
        <end position="194"/>
    </location>
</feature>
<dbReference type="OrthoDB" id="657723at2759"/>
<dbReference type="AlphaFoldDB" id="A0A0Q3FF13"/>
<protein>
    <recommendedName>
        <fullName evidence="5">CCHC-type domain-containing protein</fullName>
    </recommendedName>
</protein>
<dbReference type="RefSeq" id="XP_014756401.1">
    <property type="nucleotide sequence ID" value="XM_014900915.2"/>
</dbReference>
<dbReference type="KEGG" id="bdi:106866524"/>
<name>A0A0Q3FF13_BRADI</name>
<dbReference type="ExpressionAtlas" id="A0A0Q3FF13">
    <property type="expression patterns" value="baseline and differential"/>
</dbReference>
<gene>
    <name evidence="3" type="primary">LOC106866524</name>
    <name evidence="2" type="ORF">BRADI_3g26944v3</name>
</gene>
<evidence type="ECO:0008006" key="5">
    <source>
        <dbReference type="Google" id="ProtNLM"/>
    </source>
</evidence>